<feature type="region of interest" description="Disordered" evidence="1">
    <location>
        <begin position="366"/>
        <end position="391"/>
    </location>
</feature>
<dbReference type="OrthoDB" id="3367070at2759"/>
<reference evidence="2 3" key="1">
    <citation type="journal article" date="2018" name="Evol. Lett.">
        <title>Horizontal gene cluster transfer increased hallucinogenic mushroom diversity.</title>
        <authorList>
            <person name="Reynolds H.T."/>
            <person name="Vijayakumar V."/>
            <person name="Gluck-Thaler E."/>
            <person name="Korotkin H.B."/>
            <person name="Matheny P.B."/>
            <person name="Slot J.C."/>
        </authorList>
    </citation>
    <scope>NUCLEOTIDE SEQUENCE [LARGE SCALE GENOMIC DNA]</scope>
    <source>
        <strain evidence="2 3">SRW20</strain>
    </source>
</reference>
<dbReference type="STRING" id="231916.A0A409XZU5"/>
<feature type="region of interest" description="Disordered" evidence="1">
    <location>
        <begin position="35"/>
        <end position="115"/>
    </location>
</feature>
<feature type="compositionally biased region" description="Low complexity" evidence="1">
    <location>
        <begin position="303"/>
        <end position="318"/>
    </location>
</feature>
<feature type="region of interest" description="Disordered" evidence="1">
    <location>
        <begin position="286"/>
        <end position="324"/>
    </location>
</feature>
<organism evidence="2 3">
    <name type="scientific">Gymnopilus dilepis</name>
    <dbReference type="NCBI Taxonomy" id="231916"/>
    <lineage>
        <taxon>Eukaryota</taxon>
        <taxon>Fungi</taxon>
        <taxon>Dikarya</taxon>
        <taxon>Basidiomycota</taxon>
        <taxon>Agaricomycotina</taxon>
        <taxon>Agaricomycetes</taxon>
        <taxon>Agaricomycetidae</taxon>
        <taxon>Agaricales</taxon>
        <taxon>Agaricineae</taxon>
        <taxon>Hymenogastraceae</taxon>
        <taxon>Gymnopilus</taxon>
    </lineage>
</organism>
<proteinExistence type="predicted"/>
<dbReference type="AlphaFoldDB" id="A0A409XZU5"/>
<accession>A0A409XZU5</accession>
<dbReference type="Proteomes" id="UP000284706">
    <property type="component" value="Unassembled WGS sequence"/>
</dbReference>
<feature type="compositionally biased region" description="Polar residues" evidence="1">
    <location>
        <begin position="59"/>
        <end position="68"/>
    </location>
</feature>
<feature type="compositionally biased region" description="Polar residues" evidence="1">
    <location>
        <begin position="78"/>
        <end position="90"/>
    </location>
</feature>
<feature type="region of interest" description="Disordered" evidence="1">
    <location>
        <begin position="147"/>
        <end position="178"/>
    </location>
</feature>
<dbReference type="InParanoid" id="A0A409XZU5"/>
<evidence type="ECO:0000256" key="1">
    <source>
        <dbReference type="SAM" id="MobiDB-lite"/>
    </source>
</evidence>
<feature type="compositionally biased region" description="Polar residues" evidence="1">
    <location>
        <begin position="99"/>
        <end position="109"/>
    </location>
</feature>
<evidence type="ECO:0000313" key="3">
    <source>
        <dbReference type="Proteomes" id="UP000284706"/>
    </source>
</evidence>
<dbReference type="EMBL" id="NHYE01001386">
    <property type="protein sequence ID" value="PPQ96245.1"/>
    <property type="molecule type" value="Genomic_DNA"/>
</dbReference>
<protein>
    <submittedName>
        <fullName evidence="2">Uncharacterized protein</fullName>
    </submittedName>
</protein>
<feature type="compositionally biased region" description="Pro residues" evidence="1">
    <location>
        <begin position="39"/>
        <end position="49"/>
    </location>
</feature>
<evidence type="ECO:0000313" key="2">
    <source>
        <dbReference type="EMBL" id="PPQ96245.1"/>
    </source>
</evidence>
<feature type="compositionally biased region" description="Low complexity" evidence="1">
    <location>
        <begin position="156"/>
        <end position="168"/>
    </location>
</feature>
<name>A0A409XZU5_9AGAR</name>
<comment type="caution">
    <text evidence="2">The sequence shown here is derived from an EMBL/GenBank/DDBJ whole genome shotgun (WGS) entry which is preliminary data.</text>
</comment>
<gene>
    <name evidence="2" type="ORF">CVT26_005572</name>
</gene>
<sequence>MALAQRLNELAAANAQGLLNDDEYRLLRQNAFEQFSAEPVPPKPRPPSPRLAIPPSQPRGKSTVSSGVVNLFRKATSRRISTPVNDQITTNKDKDSRRNNPSTNGFQSKRSPKLSRLLQKKAAELPALHTDTSSPRDHDVFRSPTSRILVRDGNNSSQLSISSPSGSSEYYAPPLSPSHPEGSIYTMRDIFDDDNLYTAKDISAAIALTEDEAKKLLDAFDNLEATTLRRLQKQNARRLPVTTPTNINVVLEGREWREHRLVSSPSSPLFDNRQRHAFKSTESISDEISLHSGSSHRTNLSQSKSISSLPKLAPSSPLTPQFLTSSRKNSISSLSSQGTSLPTSGFLGVTGSPSLARSTSHAVLRRPKDIYIPPMGSRGSPSYQEHPDDDPELLNIRQRREDLNNRYTARLEFLRAKLKGAELREKLLRK</sequence>
<keyword evidence="3" id="KW-1185">Reference proteome</keyword>
<feature type="compositionally biased region" description="Polar residues" evidence="1">
    <location>
        <begin position="291"/>
        <end position="302"/>
    </location>
</feature>